<name>A0ABW3J1T0_9FLAO</name>
<reference evidence="3" key="1">
    <citation type="journal article" date="2019" name="Int. J. Syst. Evol. Microbiol.">
        <title>The Global Catalogue of Microorganisms (GCM) 10K type strain sequencing project: providing services to taxonomists for standard genome sequencing and annotation.</title>
        <authorList>
            <consortium name="The Broad Institute Genomics Platform"/>
            <consortium name="The Broad Institute Genome Sequencing Center for Infectious Disease"/>
            <person name="Wu L."/>
            <person name="Ma J."/>
        </authorList>
    </citation>
    <scope>NUCLEOTIDE SEQUENCE [LARGE SCALE GENOMIC DNA]</scope>
    <source>
        <strain evidence="3">CECT 7649</strain>
    </source>
</reference>
<protein>
    <submittedName>
        <fullName evidence="2">Uncharacterized protein</fullName>
    </submittedName>
</protein>
<evidence type="ECO:0000313" key="2">
    <source>
        <dbReference type="EMBL" id="MFD0984116.1"/>
    </source>
</evidence>
<organism evidence="2 3">
    <name type="scientific">Flavobacterium myungsuense</name>
    <dbReference type="NCBI Taxonomy" id="651823"/>
    <lineage>
        <taxon>Bacteria</taxon>
        <taxon>Pseudomonadati</taxon>
        <taxon>Bacteroidota</taxon>
        <taxon>Flavobacteriia</taxon>
        <taxon>Flavobacteriales</taxon>
        <taxon>Flavobacteriaceae</taxon>
        <taxon>Flavobacterium</taxon>
    </lineage>
</organism>
<accession>A0ABW3J1T0</accession>
<dbReference type="RefSeq" id="WP_379759904.1">
    <property type="nucleotide sequence ID" value="NZ_JBHSYB010000068.1"/>
</dbReference>
<keyword evidence="3" id="KW-1185">Reference proteome</keyword>
<keyword evidence="1" id="KW-1133">Transmembrane helix</keyword>
<gene>
    <name evidence="2" type="ORF">ACFQ0S_06440</name>
</gene>
<evidence type="ECO:0000313" key="3">
    <source>
        <dbReference type="Proteomes" id="UP001597051"/>
    </source>
</evidence>
<keyword evidence="1" id="KW-0812">Transmembrane</keyword>
<dbReference type="EMBL" id="JBHTIZ010000016">
    <property type="protein sequence ID" value="MFD0984116.1"/>
    <property type="molecule type" value="Genomic_DNA"/>
</dbReference>
<feature type="transmembrane region" description="Helical" evidence="1">
    <location>
        <begin position="40"/>
        <end position="61"/>
    </location>
</feature>
<feature type="transmembrane region" description="Helical" evidence="1">
    <location>
        <begin position="6"/>
        <end position="28"/>
    </location>
</feature>
<proteinExistence type="predicted"/>
<keyword evidence="1" id="KW-0472">Membrane</keyword>
<evidence type="ECO:0000256" key="1">
    <source>
        <dbReference type="SAM" id="Phobius"/>
    </source>
</evidence>
<comment type="caution">
    <text evidence="2">The sequence shown here is derived from an EMBL/GenBank/DDBJ whole genome shotgun (WGS) entry which is preliminary data.</text>
</comment>
<sequence length="167" mass="19133">MTILIVLKLIIIIALVLLFIVGPIIMIIGKVKQNKKILRIGFRLFLIPILVCSFVLIYNLALDKFGVKPTKIDLVGNYKLTSSCTSRFGDANLRLYENGDFEKSFMPNHGLCEKGKYTLYDNEVWFRCDNRSSVAKIDRGFTDFKIKFIIENNLNSGENIIFEKVDD</sequence>
<dbReference type="Proteomes" id="UP001597051">
    <property type="component" value="Unassembled WGS sequence"/>
</dbReference>